<dbReference type="EMBL" id="RCML01000006">
    <property type="protein sequence ID" value="KAG2999796.1"/>
    <property type="molecule type" value="Genomic_DNA"/>
</dbReference>
<dbReference type="Proteomes" id="UP000251314">
    <property type="component" value="Unassembled WGS sequence"/>
</dbReference>
<dbReference type="AlphaFoldDB" id="A0A329RC30"/>
<sequence>MVFLISPHSPFLLPTPSNASIDFALDRPYLVIVDLVAVFVILLLLMELLIFLLFGNLRLYLAPLTLVLLWSGALCSYLRLEREAEQPPRQTTNLI</sequence>
<dbReference type="EMBL" id="RCMK01000044">
    <property type="protein sequence ID" value="KAG2951958.1"/>
    <property type="molecule type" value="Genomic_DNA"/>
</dbReference>
<organism evidence="4 5">
    <name type="scientific">Phytophthora cactorum</name>
    <dbReference type="NCBI Taxonomy" id="29920"/>
    <lineage>
        <taxon>Eukaryota</taxon>
        <taxon>Sar</taxon>
        <taxon>Stramenopiles</taxon>
        <taxon>Oomycota</taxon>
        <taxon>Peronosporomycetes</taxon>
        <taxon>Peronosporales</taxon>
        <taxon>Peronosporaceae</taxon>
        <taxon>Phytophthora</taxon>
    </lineage>
</organism>
<evidence type="ECO:0000256" key="1">
    <source>
        <dbReference type="SAM" id="Phobius"/>
    </source>
</evidence>
<protein>
    <submittedName>
        <fullName evidence="4">Uncharacterized protein</fullName>
    </submittedName>
</protein>
<gene>
    <name evidence="4" type="ORF">PC110_g21355</name>
    <name evidence="2" type="ORF">PC117_g3159</name>
    <name evidence="3" type="ORF">PC118_g602</name>
</gene>
<dbReference type="Proteomes" id="UP000697107">
    <property type="component" value="Unassembled WGS sequence"/>
</dbReference>
<keyword evidence="5" id="KW-1185">Reference proteome</keyword>
<keyword evidence="1" id="KW-1133">Transmembrane helix</keyword>
<dbReference type="VEuPathDB" id="FungiDB:PC110_g21355"/>
<feature type="transmembrane region" description="Helical" evidence="1">
    <location>
        <begin position="29"/>
        <end position="54"/>
    </location>
</feature>
<name>A0A329RC30_9STRA</name>
<evidence type="ECO:0000313" key="2">
    <source>
        <dbReference type="EMBL" id="KAG2951958.1"/>
    </source>
</evidence>
<keyword evidence="1" id="KW-0472">Membrane</keyword>
<proteinExistence type="predicted"/>
<evidence type="ECO:0000313" key="5">
    <source>
        <dbReference type="Proteomes" id="UP000251314"/>
    </source>
</evidence>
<evidence type="ECO:0000313" key="4">
    <source>
        <dbReference type="EMBL" id="RAW22205.1"/>
    </source>
</evidence>
<feature type="transmembrane region" description="Helical" evidence="1">
    <location>
        <begin position="61"/>
        <end position="80"/>
    </location>
</feature>
<accession>A0A329RC30</accession>
<reference evidence="4 5" key="1">
    <citation type="submission" date="2018-01" db="EMBL/GenBank/DDBJ databases">
        <title>Draft genome of the strawberry crown rot pathogen Phytophthora cactorum.</title>
        <authorList>
            <person name="Armitage A.D."/>
            <person name="Lysoe E."/>
            <person name="Nellist C.F."/>
            <person name="Harrison R.J."/>
            <person name="Brurberg M.B."/>
        </authorList>
    </citation>
    <scope>NUCLEOTIDE SEQUENCE [LARGE SCALE GENOMIC DNA]</scope>
    <source>
        <strain evidence="4 5">10300</strain>
    </source>
</reference>
<reference evidence="2" key="2">
    <citation type="submission" date="2018-10" db="EMBL/GenBank/DDBJ databases">
        <title>Effector identification in a new, highly contiguous assembly of the strawberry crown rot pathogen Phytophthora cactorum.</title>
        <authorList>
            <person name="Armitage A.D."/>
            <person name="Nellist C.F."/>
            <person name="Bates H."/>
            <person name="Vickerstaff R.J."/>
            <person name="Harrison R.J."/>
        </authorList>
    </citation>
    <scope>NUCLEOTIDE SEQUENCE</scope>
    <source>
        <strain evidence="2">4040</strain>
        <strain evidence="3">P415</strain>
    </source>
</reference>
<dbReference type="Proteomes" id="UP000736787">
    <property type="component" value="Unassembled WGS sequence"/>
</dbReference>
<comment type="caution">
    <text evidence="4">The sequence shown here is derived from an EMBL/GenBank/DDBJ whole genome shotgun (WGS) entry which is preliminary data.</text>
</comment>
<dbReference type="EMBL" id="MJFZ01001392">
    <property type="protein sequence ID" value="RAW22205.1"/>
    <property type="molecule type" value="Genomic_DNA"/>
</dbReference>
<evidence type="ECO:0000313" key="3">
    <source>
        <dbReference type="EMBL" id="KAG2999796.1"/>
    </source>
</evidence>
<keyword evidence="1" id="KW-0812">Transmembrane</keyword>